<dbReference type="InterPro" id="IPR010221">
    <property type="entry name" value="VCBS_dom"/>
</dbReference>
<protein>
    <submittedName>
        <fullName evidence="4">Retention module-containing protein</fullName>
    </submittedName>
</protein>
<dbReference type="Pfam" id="PF17963">
    <property type="entry name" value="Big_9"/>
    <property type="match status" value="2"/>
</dbReference>
<sequence length="1414" mass="147655">MANTSPAIVNEISGRAWLRHGDGSLTELHLGSKVPAGSDVVTASGATVSLQVENGMPIIIGEGREVALTSELTGTLDDVSEAAVTPPKGTDSERLLAALRNGRDLFDELDPTAAVVAGGGSAGGSSFVRLARLLETTSPLDLSYSNPGRSDAVLPRMSSTAAISNDDETPTPVSVNHAPAARDDAGLGDQNHQVRGNLLANDTDPDGDPLVITSVGGRTMTSSGVTVADSNGGTFTVLADGSYVYTPGKEHQHLAAGETATSTVSYSITDPSGAAATATVVVTIAGVNDGPVSTTISDTSSLDAQTSVRYDVSGHFSDPDTSDRLTFTATGLPPGLSIDPNTGIIGGDVDHSASQGGVGGRYTATITATDASGATTSQEFHWNVINTTPVVADDTGTTDEDTTLNVNAQHGVLANDSDLDGDTLFVLRVNGSAANVGVAIAGTHGGSFTLNADGSYTFNPGSAFQHLGIGEKAHSSITYSVSDGEGGTAIATLTIEILGTNDAPVLLAQVHQLSEDHSASGNVLIGAVDVDNDTLTITTFTVNDTKYDAGSTANLVGVGSILIKADGSYVFTPDSNWNGDVPPITYTATDGATTTSSTLDLQVQSVNDAPVSLDCTGNVAAGNSYIFGLDDFPFSDSGEGDSMHSVIIDSLPSCGMLLLDGKPVVQGQEISAGNLASGKLVFEPGAFNTGIDAGASFDFRVKDTGGTANGGHDTSSQQTFKLHLDQFVSGNNDDETLNGGSGNDVLLGDQGGMVKNVMPGTSYNIALVLDLSYSMNWVVDSNAATPLDTVKTALKTMLETQLAVHDGTINVSLITFGNHRTTLQKTVSGLTPDNVDEIVDTLLGLQPYSWTKPYGAAFHETKDWFDGQPTVDSNGNPYKNLTYFLTNGVPDLELTYDRDAEFSNLAEISDVHAIGVGTLSHTSGTFKFDNAILDKYDNTGGEFTYYKNLLQFDGGDSDLLTANDPENWQQEGDGRVGYGSYAVKDEGPFTEIAHYLVIADTTADGQPFAVTMREADRITVTHSAGVSFDFDTVNAGELREVGTFKWVLLKRIGSTWAEVEAGTDANTKTLIHGPGDYRYQFIVNNISGSNGGFGASIAINTIRMWYSGRPDNSSDLIESDLARTGNSQFLQRPSDLQAALLYDRTTPVANDKIHGGEGSDILFGDAINTDHLPWNVDGNPARPAGLPDGASLDALKQFLLLKNGIQPTDADLHKFISDNHALFDVQGDLRGGNDELHGGAANDILYGQGGNDLLHGDEGNDVLSGGTGSDTLFGDAGNDVLIGGKGNDILYGGSDSDTFKWVLDDQGAAGTPAVDTIKDFSILKPADGGDILDLQGLLVGEDDGSLSKYLAFHLEGNDTVIDVNTRGKLGTQGSNQKIVLENVDLTHDAYGQFMNNQAIINDLLQKGKLIVDHA</sequence>
<dbReference type="RefSeq" id="WP_310535734.1">
    <property type="nucleotide sequence ID" value="NZ_JAVKVN010000014.1"/>
</dbReference>
<dbReference type="InterPro" id="IPR018511">
    <property type="entry name" value="Hemolysin-typ_Ca-bd_CS"/>
</dbReference>
<dbReference type="SUPFAM" id="SSF53300">
    <property type="entry name" value="vWA-like"/>
    <property type="match status" value="1"/>
</dbReference>
<evidence type="ECO:0000259" key="3">
    <source>
        <dbReference type="Pfam" id="PF17892"/>
    </source>
</evidence>
<dbReference type="Pfam" id="PF05345">
    <property type="entry name" value="He_PIG"/>
    <property type="match status" value="1"/>
</dbReference>
<proteinExistence type="predicted"/>
<dbReference type="PANTHER" id="PTHR38340">
    <property type="entry name" value="S-LAYER PROTEIN"/>
    <property type="match status" value="1"/>
</dbReference>
<dbReference type="NCBIfam" id="TIGR03661">
    <property type="entry name" value="T1SS_VCA0849"/>
    <property type="match status" value="1"/>
</dbReference>
<evidence type="ECO:0000256" key="2">
    <source>
        <dbReference type="ARBA" id="ARBA00022525"/>
    </source>
</evidence>
<name>A0ABU2DLH4_ACHAE</name>
<reference evidence="5" key="1">
    <citation type="submission" date="2023-07" db="EMBL/GenBank/DDBJ databases">
        <title>Glyphosate-induced phosphonatase operons in soil bacteria of genus Achromobacter.</title>
        <authorList>
            <person name="Epiktetov D.O."/>
            <person name="Sviridov A.V."/>
            <person name="Tarlachkov S.V."/>
            <person name="Shushkova T.V."/>
            <person name="Toropygin I.Y."/>
            <person name="Leontievsky A."/>
        </authorList>
    </citation>
    <scope>NUCLEOTIDE SEQUENCE [LARGE SCALE GENOMIC DNA]</scope>
    <source>
        <strain evidence="5">Kg 16</strain>
    </source>
</reference>
<organism evidence="4 5">
    <name type="scientific">Achromobacter aegrifaciens</name>
    <dbReference type="NCBI Taxonomy" id="1287736"/>
    <lineage>
        <taxon>Bacteria</taxon>
        <taxon>Pseudomonadati</taxon>
        <taxon>Pseudomonadota</taxon>
        <taxon>Betaproteobacteria</taxon>
        <taxon>Burkholderiales</taxon>
        <taxon>Alcaligenaceae</taxon>
        <taxon>Achromobacter</taxon>
    </lineage>
</organism>
<gene>
    <name evidence="4" type="ORF">RIU57_27660</name>
</gene>
<evidence type="ECO:0000313" key="4">
    <source>
        <dbReference type="EMBL" id="MDR7948928.1"/>
    </source>
</evidence>
<dbReference type="SUPFAM" id="SSF49313">
    <property type="entry name" value="Cadherin-like"/>
    <property type="match status" value="1"/>
</dbReference>
<dbReference type="Gene3D" id="3.40.50.410">
    <property type="entry name" value="von Willebrand factor, type A domain"/>
    <property type="match status" value="1"/>
</dbReference>
<keyword evidence="5" id="KW-1185">Reference proteome</keyword>
<dbReference type="EMBL" id="JAVKVN010000014">
    <property type="protein sequence ID" value="MDR7948928.1"/>
    <property type="molecule type" value="Genomic_DNA"/>
</dbReference>
<evidence type="ECO:0000256" key="1">
    <source>
        <dbReference type="ARBA" id="ARBA00004613"/>
    </source>
</evidence>
<dbReference type="PANTHER" id="PTHR38340:SF1">
    <property type="entry name" value="S-LAYER PROTEIN"/>
    <property type="match status" value="1"/>
</dbReference>
<dbReference type="NCBIfam" id="NF033682">
    <property type="entry name" value="retention_LapA"/>
    <property type="match status" value="1"/>
</dbReference>
<dbReference type="NCBIfam" id="NF012211">
    <property type="entry name" value="tand_rpt_95"/>
    <property type="match status" value="3"/>
</dbReference>
<dbReference type="Gene3D" id="2.60.40.10">
    <property type="entry name" value="Immunoglobulins"/>
    <property type="match status" value="1"/>
</dbReference>
<dbReference type="CDD" id="cd00198">
    <property type="entry name" value="vWFA"/>
    <property type="match status" value="1"/>
</dbReference>
<dbReference type="InterPro" id="IPR015919">
    <property type="entry name" value="Cadherin-like_sf"/>
</dbReference>
<dbReference type="InterPro" id="IPR001343">
    <property type="entry name" value="Hemolysn_Ca-bd"/>
</dbReference>
<dbReference type="PROSITE" id="PS00330">
    <property type="entry name" value="HEMOLYSIN_CALCIUM"/>
    <property type="match status" value="2"/>
</dbReference>
<evidence type="ECO:0000313" key="5">
    <source>
        <dbReference type="Proteomes" id="UP001264156"/>
    </source>
</evidence>
<dbReference type="InterPro" id="IPR036465">
    <property type="entry name" value="vWFA_dom_sf"/>
</dbReference>
<keyword evidence="2" id="KW-0964">Secreted</keyword>
<comment type="caution">
    <text evidence="4">The sequence shown here is derived from an EMBL/GenBank/DDBJ whole genome shotgun (WGS) entry which is preliminary data.</text>
</comment>
<comment type="subcellular location">
    <subcellularLocation>
        <location evidence="1">Secreted</location>
    </subcellularLocation>
</comment>
<dbReference type="InterPro" id="IPR019960">
    <property type="entry name" value="T1SS_VCA0849"/>
</dbReference>
<feature type="domain" description="Cadherin-like" evidence="3">
    <location>
        <begin position="500"/>
        <end position="603"/>
    </location>
</feature>
<dbReference type="Pfam" id="PF17892">
    <property type="entry name" value="Cadherin_5"/>
    <property type="match status" value="1"/>
</dbReference>
<dbReference type="InterPro" id="IPR011049">
    <property type="entry name" value="Serralysin-like_metalloprot_C"/>
</dbReference>
<dbReference type="SUPFAM" id="SSF51120">
    <property type="entry name" value="beta-Roll"/>
    <property type="match status" value="1"/>
</dbReference>
<dbReference type="Gene3D" id="2.60.40.1200">
    <property type="match status" value="1"/>
</dbReference>
<dbReference type="NCBIfam" id="TIGR01965">
    <property type="entry name" value="VCBS_repeat"/>
    <property type="match status" value="2"/>
</dbReference>
<dbReference type="InterPro" id="IPR047777">
    <property type="entry name" value="LapA-like_RM"/>
</dbReference>
<dbReference type="InterPro" id="IPR041690">
    <property type="entry name" value="Cadherin_5"/>
</dbReference>
<dbReference type="Proteomes" id="UP001264156">
    <property type="component" value="Unassembled WGS sequence"/>
</dbReference>
<dbReference type="Pfam" id="PF00353">
    <property type="entry name" value="HemolysinCabind"/>
    <property type="match status" value="4"/>
</dbReference>
<dbReference type="InterPro" id="IPR050557">
    <property type="entry name" value="RTX_toxin/Mannuronan_C5-epim"/>
</dbReference>
<dbReference type="Gene3D" id="2.150.10.10">
    <property type="entry name" value="Serralysin-like metalloprotease, C-terminal"/>
    <property type="match status" value="1"/>
</dbReference>
<accession>A0ABU2DLH4</accession>
<dbReference type="PRINTS" id="PR00313">
    <property type="entry name" value="CABNDNGRPT"/>
</dbReference>
<dbReference type="InterPro" id="IPR013783">
    <property type="entry name" value="Ig-like_fold"/>
</dbReference>